<evidence type="ECO:0000256" key="3">
    <source>
        <dbReference type="ARBA" id="ARBA00022692"/>
    </source>
</evidence>
<protein>
    <recommendedName>
        <fullName evidence="2 14">Guanylate cyclase</fullName>
        <ecNumber evidence="2 14">4.6.1.2</ecNumber>
    </recommendedName>
</protein>
<evidence type="ECO:0000256" key="1">
    <source>
        <dbReference type="ARBA" id="ARBA00004479"/>
    </source>
</evidence>
<dbReference type="PROSITE" id="PS50125">
    <property type="entry name" value="GUANYLATE_CYCLASE_2"/>
    <property type="match status" value="1"/>
</dbReference>
<dbReference type="EC" id="4.6.1.2" evidence="2 14"/>
<comment type="similarity">
    <text evidence="13">Belongs to the adenylyl cyclase class-4/guanylyl cyclase family.</text>
</comment>
<evidence type="ECO:0000313" key="18">
    <source>
        <dbReference type="Proteomes" id="UP000828390"/>
    </source>
</evidence>
<dbReference type="CDD" id="cd07302">
    <property type="entry name" value="CHD"/>
    <property type="match status" value="1"/>
</dbReference>
<comment type="subcellular location">
    <subcellularLocation>
        <location evidence="1">Membrane</location>
        <topology evidence="1">Single-pass type I membrane protein</topology>
    </subcellularLocation>
</comment>
<dbReference type="SMART" id="SM00044">
    <property type="entry name" value="CYCc"/>
    <property type="match status" value="1"/>
</dbReference>
<keyword evidence="9" id="KW-0675">Receptor</keyword>
<evidence type="ECO:0000256" key="5">
    <source>
        <dbReference type="ARBA" id="ARBA00022741"/>
    </source>
</evidence>
<dbReference type="Pfam" id="PF00211">
    <property type="entry name" value="Guanylate_cyc"/>
    <property type="match status" value="1"/>
</dbReference>
<comment type="catalytic activity">
    <reaction evidence="14">
        <text>GTP = 3',5'-cyclic GMP + diphosphate</text>
        <dbReference type="Rhea" id="RHEA:13665"/>
        <dbReference type="ChEBI" id="CHEBI:33019"/>
        <dbReference type="ChEBI" id="CHEBI:37565"/>
        <dbReference type="ChEBI" id="CHEBI:57746"/>
        <dbReference type="EC" id="4.6.1.2"/>
    </reaction>
</comment>
<dbReference type="SUPFAM" id="SSF55073">
    <property type="entry name" value="Nucleotide cyclase"/>
    <property type="match status" value="1"/>
</dbReference>
<dbReference type="GO" id="GO:0004672">
    <property type="term" value="F:protein kinase activity"/>
    <property type="evidence" value="ECO:0007669"/>
    <property type="project" value="InterPro"/>
</dbReference>
<keyword evidence="18" id="KW-1185">Reference proteome</keyword>
<sequence>MLRRYRRQMTLQSMLWQVRSDEIDCLTAMITGSIRNSFRNLSKRKPSSKTIKRRRNNVGEIDNVQAVTGNGKRGSSPELHIKSLDADSIFGSVAFVRGNLTSVKQIQNSTFSLTKCVLQQLNQLMEMKHQNVCAFVGACLEPDRACLLWEYCAKGSLHDVIWNQNIKLDQMFMFALSHDVAKGLEYIHKSAIHFHGNLRSTNCVVDSRWTCKLTDFGVPAIRDTGKHALQQNNEEIPWKKLLWMAPECLREERKDRPVDRQKVDIYALAIILKEVFTRSGPFTEFPFLVEHEIIEKVRVHVRGEKPFRPMLSLQLRQHTELTSLIEDCWHEEPPGRPSATRVLKQLQKINPQNLSMIDNMIVMLEKYANHLEELVAERTSELDAEKAKTEALLYRMLPQTVAEELKQRRPIKAEHFDESTLYFSDIVGFTTICASSTPIEVVNLLNSLYTLFDDIITRYDVYKVETIGDAYMIASGLPKRNGQKHIQEVADCALDLLASVSTFCIPHQPDRKVRIRIGIHTGPVVAGVVGLAMPRYCLFGDTVNTASRMESTGLPLRIHLSAESRNALEQYPGYHLICRGEVPVKGKGNMRTYFLCGKDGFDKELPFMDEGEYDSIHMREMRESVNSMASIVSSTSSTSCPSVMPTPKTSNVSTTTVDIDDRYKSKKTSILEVTCL</sequence>
<dbReference type="PANTHER" id="PTHR11920:SF501">
    <property type="entry name" value="GUANYLATE CYCLASE 32E"/>
    <property type="match status" value="1"/>
</dbReference>
<evidence type="ECO:0000256" key="10">
    <source>
        <dbReference type="ARBA" id="ARBA00023180"/>
    </source>
</evidence>
<keyword evidence="12 14" id="KW-0141">cGMP biosynthesis</keyword>
<accession>A0A9D4S537</accession>
<dbReference type="GO" id="GO:0005524">
    <property type="term" value="F:ATP binding"/>
    <property type="evidence" value="ECO:0007669"/>
    <property type="project" value="InterPro"/>
</dbReference>
<evidence type="ECO:0000256" key="12">
    <source>
        <dbReference type="ARBA" id="ARBA00023293"/>
    </source>
</evidence>
<dbReference type="GO" id="GO:0035556">
    <property type="term" value="P:intracellular signal transduction"/>
    <property type="evidence" value="ECO:0007669"/>
    <property type="project" value="InterPro"/>
</dbReference>
<evidence type="ECO:0000313" key="17">
    <source>
        <dbReference type="EMBL" id="KAH3890237.1"/>
    </source>
</evidence>
<dbReference type="PROSITE" id="PS50011">
    <property type="entry name" value="PROTEIN_KINASE_DOM"/>
    <property type="match status" value="1"/>
</dbReference>
<keyword evidence="5" id="KW-0547">Nucleotide-binding</keyword>
<evidence type="ECO:0000256" key="6">
    <source>
        <dbReference type="ARBA" id="ARBA00022989"/>
    </source>
</evidence>
<dbReference type="GO" id="GO:0004016">
    <property type="term" value="F:adenylate cyclase activity"/>
    <property type="evidence" value="ECO:0007669"/>
    <property type="project" value="TreeGrafter"/>
</dbReference>
<keyword evidence="3" id="KW-0812">Transmembrane</keyword>
<evidence type="ECO:0000256" key="9">
    <source>
        <dbReference type="ARBA" id="ARBA00023170"/>
    </source>
</evidence>
<dbReference type="AlphaFoldDB" id="A0A9D4S537"/>
<dbReference type="InterPro" id="IPR000719">
    <property type="entry name" value="Prot_kinase_dom"/>
</dbReference>
<dbReference type="Gene3D" id="3.30.70.1230">
    <property type="entry name" value="Nucleotide cyclase"/>
    <property type="match status" value="1"/>
</dbReference>
<evidence type="ECO:0000256" key="8">
    <source>
        <dbReference type="ARBA" id="ARBA00023136"/>
    </source>
</evidence>
<dbReference type="GO" id="GO:0001653">
    <property type="term" value="F:peptide receptor activity"/>
    <property type="evidence" value="ECO:0007669"/>
    <property type="project" value="TreeGrafter"/>
</dbReference>
<keyword evidence="4" id="KW-0732">Signal</keyword>
<dbReference type="GO" id="GO:0004383">
    <property type="term" value="F:guanylate cyclase activity"/>
    <property type="evidence" value="ECO:0007669"/>
    <property type="project" value="UniProtKB-EC"/>
</dbReference>
<evidence type="ECO:0000259" key="15">
    <source>
        <dbReference type="PROSITE" id="PS50011"/>
    </source>
</evidence>
<keyword evidence="11 13" id="KW-0456">Lyase</keyword>
<organism evidence="17 18">
    <name type="scientific">Dreissena polymorpha</name>
    <name type="common">Zebra mussel</name>
    <name type="synonym">Mytilus polymorpha</name>
    <dbReference type="NCBI Taxonomy" id="45954"/>
    <lineage>
        <taxon>Eukaryota</taxon>
        <taxon>Metazoa</taxon>
        <taxon>Spiralia</taxon>
        <taxon>Lophotrochozoa</taxon>
        <taxon>Mollusca</taxon>
        <taxon>Bivalvia</taxon>
        <taxon>Autobranchia</taxon>
        <taxon>Heteroconchia</taxon>
        <taxon>Euheterodonta</taxon>
        <taxon>Imparidentia</taxon>
        <taxon>Neoheterodontei</taxon>
        <taxon>Myida</taxon>
        <taxon>Dreissenoidea</taxon>
        <taxon>Dreissenidae</taxon>
        <taxon>Dreissena</taxon>
    </lineage>
</organism>
<evidence type="ECO:0000256" key="7">
    <source>
        <dbReference type="ARBA" id="ARBA00023134"/>
    </source>
</evidence>
<name>A0A9D4S537_DREPO</name>
<evidence type="ECO:0000259" key="16">
    <source>
        <dbReference type="PROSITE" id="PS50125"/>
    </source>
</evidence>
<dbReference type="Pfam" id="PF07714">
    <property type="entry name" value="PK_Tyr_Ser-Thr"/>
    <property type="match status" value="1"/>
</dbReference>
<dbReference type="GO" id="GO:0007168">
    <property type="term" value="P:receptor guanylyl cyclase signaling pathway"/>
    <property type="evidence" value="ECO:0007669"/>
    <property type="project" value="TreeGrafter"/>
</dbReference>
<evidence type="ECO:0000256" key="11">
    <source>
        <dbReference type="ARBA" id="ARBA00023239"/>
    </source>
</evidence>
<gene>
    <name evidence="17" type="ORF">DPMN_014310</name>
</gene>
<reference evidence="17" key="1">
    <citation type="journal article" date="2019" name="bioRxiv">
        <title>The Genome of the Zebra Mussel, Dreissena polymorpha: A Resource for Invasive Species Research.</title>
        <authorList>
            <person name="McCartney M.A."/>
            <person name="Auch B."/>
            <person name="Kono T."/>
            <person name="Mallez S."/>
            <person name="Zhang Y."/>
            <person name="Obille A."/>
            <person name="Becker A."/>
            <person name="Abrahante J.E."/>
            <person name="Garbe J."/>
            <person name="Badalamenti J.P."/>
            <person name="Herman A."/>
            <person name="Mangelson H."/>
            <person name="Liachko I."/>
            <person name="Sullivan S."/>
            <person name="Sone E.D."/>
            <person name="Koren S."/>
            <person name="Silverstein K.A.T."/>
            <person name="Beckman K.B."/>
            <person name="Gohl D.M."/>
        </authorList>
    </citation>
    <scope>NUCLEOTIDE SEQUENCE</scope>
    <source>
        <strain evidence="17">Duluth1</strain>
        <tissue evidence="17">Whole animal</tissue>
    </source>
</reference>
<dbReference type="EMBL" id="JAIWYP010000001">
    <property type="protein sequence ID" value="KAH3890237.1"/>
    <property type="molecule type" value="Genomic_DNA"/>
</dbReference>
<evidence type="ECO:0000256" key="2">
    <source>
        <dbReference type="ARBA" id="ARBA00012202"/>
    </source>
</evidence>
<dbReference type="FunFam" id="3.30.70.1230:FF:000004">
    <property type="entry name" value="Guanylate cyclase"/>
    <property type="match status" value="1"/>
</dbReference>
<keyword evidence="7" id="KW-0342">GTP-binding</keyword>
<dbReference type="InterPro" id="IPR050401">
    <property type="entry name" value="Cyclic_nucleotide_synthase"/>
</dbReference>
<dbReference type="Pfam" id="PF07701">
    <property type="entry name" value="HNOBA"/>
    <property type="match status" value="1"/>
</dbReference>
<dbReference type="InterPro" id="IPR011009">
    <property type="entry name" value="Kinase-like_dom_sf"/>
</dbReference>
<dbReference type="SUPFAM" id="SSF56112">
    <property type="entry name" value="Protein kinase-like (PK-like)"/>
    <property type="match status" value="1"/>
</dbReference>
<dbReference type="InterPro" id="IPR001245">
    <property type="entry name" value="Ser-Thr/Tyr_kinase_cat_dom"/>
</dbReference>
<dbReference type="InterPro" id="IPR018297">
    <property type="entry name" value="A/G_cyclase_CS"/>
</dbReference>
<dbReference type="Gene3D" id="1.10.510.10">
    <property type="entry name" value="Transferase(Phosphotransferase) domain 1"/>
    <property type="match status" value="1"/>
</dbReference>
<dbReference type="PROSITE" id="PS00452">
    <property type="entry name" value="GUANYLATE_CYCLASE_1"/>
    <property type="match status" value="1"/>
</dbReference>
<dbReference type="InterPro" id="IPR001054">
    <property type="entry name" value="A/G_cyclase"/>
</dbReference>
<dbReference type="GO" id="GO:0005525">
    <property type="term" value="F:GTP binding"/>
    <property type="evidence" value="ECO:0007669"/>
    <property type="project" value="UniProtKB-KW"/>
</dbReference>
<dbReference type="InterPro" id="IPR011645">
    <property type="entry name" value="HNOB_dom_associated"/>
</dbReference>
<dbReference type="PANTHER" id="PTHR11920">
    <property type="entry name" value="GUANYLYL CYCLASE"/>
    <property type="match status" value="1"/>
</dbReference>
<evidence type="ECO:0000256" key="14">
    <source>
        <dbReference type="RuleBase" id="RU003431"/>
    </source>
</evidence>
<keyword evidence="10" id="KW-0325">Glycoprotein</keyword>
<dbReference type="InterPro" id="IPR029787">
    <property type="entry name" value="Nucleotide_cyclase"/>
</dbReference>
<reference evidence="17" key="2">
    <citation type="submission" date="2020-11" db="EMBL/GenBank/DDBJ databases">
        <authorList>
            <person name="McCartney M.A."/>
            <person name="Auch B."/>
            <person name="Kono T."/>
            <person name="Mallez S."/>
            <person name="Becker A."/>
            <person name="Gohl D.M."/>
            <person name="Silverstein K.A.T."/>
            <person name="Koren S."/>
            <person name="Bechman K.B."/>
            <person name="Herman A."/>
            <person name="Abrahante J.E."/>
            <person name="Garbe J."/>
        </authorList>
    </citation>
    <scope>NUCLEOTIDE SEQUENCE</scope>
    <source>
        <strain evidence="17">Duluth1</strain>
        <tissue evidence="17">Whole animal</tissue>
    </source>
</reference>
<dbReference type="GO" id="GO:0005886">
    <property type="term" value="C:plasma membrane"/>
    <property type="evidence" value="ECO:0007669"/>
    <property type="project" value="TreeGrafter"/>
</dbReference>
<evidence type="ECO:0000256" key="13">
    <source>
        <dbReference type="RuleBase" id="RU000405"/>
    </source>
</evidence>
<dbReference type="Proteomes" id="UP000828390">
    <property type="component" value="Unassembled WGS sequence"/>
</dbReference>
<keyword evidence="6" id="KW-1133">Transmembrane helix</keyword>
<keyword evidence="8" id="KW-0472">Membrane</keyword>
<comment type="caution">
    <text evidence="17">The sequence shown here is derived from an EMBL/GenBank/DDBJ whole genome shotgun (WGS) entry which is preliminary data.</text>
</comment>
<proteinExistence type="inferred from homology"/>
<feature type="domain" description="Protein kinase" evidence="15">
    <location>
        <begin position="62"/>
        <end position="349"/>
    </location>
</feature>
<feature type="domain" description="Guanylate cyclase" evidence="16">
    <location>
        <begin position="420"/>
        <end position="550"/>
    </location>
</feature>
<evidence type="ECO:0000256" key="4">
    <source>
        <dbReference type="ARBA" id="ARBA00022729"/>
    </source>
</evidence>